<dbReference type="FunFam" id="1.10.8.640:FF:000001">
    <property type="entry name" value="Cytochrome c-type biogenesis protein"/>
    <property type="match status" value="1"/>
</dbReference>
<keyword evidence="9" id="KW-1133">Transmembrane helix</keyword>
<protein>
    <recommendedName>
        <fullName evidence="9">Cytochrome c-type biogenesis protein</fullName>
    </recommendedName>
</protein>
<evidence type="ECO:0000256" key="1">
    <source>
        <dbReference type="ARBA" id="ARBA00010342"/>
    </source>
</evidence>
<dbReference type="InterPro" id="IPR005616">
    <property type="entry name" value="CcmH/CycL/Ccl2/NrfF_N"/>
</dbReference>
<dbReference type="EMBL" id="FOAN01000002">
    <property type="protein sequence ID" value="SEK85101.1"/>
    <property type="molecule type" value="Genomic_DNA"/>
</dbReference>
<evidence type="ECO:0000256" key="3">
    <source>
        <dbReference type="ARBA" id="ARBA00022723"/>
    </source>
</evidence>
<sequence>MRALPLLLVGSLALAAPAIAVQPDEVLKNPALEQRARQISSGLRCLVCQNQSIDDSDAPLAKDLRVLVRERLTAGDSDGAVMDFVVARYGDFVLLRPPMNARTIALWAAPFVIVLFGAIFLWRRRNLAAAPAGVTLTAEEQRRLDDLLRDDRG</sequence>
<comment type="function">
    <text evidence="7">Required for the biogenesis of c-type cytochromes. Possible subunit of a heme lyase.</text>
</comment>
<dbReference type="PANTHER" id="PTHR47870">
    <property type="entry name" value="CYTOCHROME C-TYPE BIOGENESIS PROTEIN CCMH"/>
    <property type="match status" value="1"/>
</dbReference>
<dbReference type="GO" id="GO:0046872">
    <property type="term" value="F:metal ion binding"/>
    <property type="evidence" value="ECO:0007669"/>
    <property type="project" value="UniProtKB-KW"/>
</dbReference>
<evidence type="ECO:0000256" key="5">
    <source>
        <dbReference type="ARBA" id="ARBA00022748"/>
    </source>
</evidence>
<evidence type="ECO:0000256" key="4">
    <source>
        <dbReference type="ARBA" id="ARBA00022729"/>
    </source>
</evidence>
<dbReference type="RefSeq" id="WP_091830985.1">
    <property type="nucleotide sequence ID" value="NZ_FOAN01000002.1"/>
</dbReference>
<keyword evidence="3 9" id="KW-0479">Metal-binding</keyword>
<evidence type="ECO:0000313" key="12">
    <source>
        <dbReference type="Proteomes" id="UP000199664"/>
    </source>
</evidence>
<dbReference type="PANTHER" id="PTHR47870:SF1">
    <property type="entry name" value="CYTOCHROME C-TYPE BIOGENESIS PROTEIN CCMH"/>
    <property type="match status" value="1"/>
</dbReference>
<dbReference type="GO" id="GO:0005886">
    <property type="term" value="C:plasma membrane"/>
    <property type="evidence" value="ECO:0007669"/>
    <property type="project" value="TreeGrafter"/>
</dbReference>
<reference evidence="12" key="1">
    <citation type="submission" date="2016-10" db="EMBL/GenBank/DDBJ databases">
        <authorList>
            <person name="Varghese N."/>
            <person name="Submissions S."/>
        </authorList>
    </citation>
    <scope>NUCLEOTIDE SEQUENCE [LARGE SCALE GENOMIC DNA]</scope>
    <source>
        <strain evidence="12">LMG 26383,CCUG 61248,R- 45681</strain>
    </source>
</reference>
<comment type="subcellular location">
    <subcellularLocation>
        <location evidence="8">Membrane</location>
        <topology evidence="8">Single-pass membrane protein</topology>
        <orientation evidence="8">Periplasmic side</orientation>
    </subcellularLocation>
</comment>
<evidence type="ECO:0000256" key="7">
    <source>
        <dbReference type="ARBA" id="ARBA00037230"/>
    </source>
</evidence>
<evidence type="ECO:0000256" key="2">
    <source>
        <dbReference type="ARBA" id="ARBA00022617"/>
    </source>
</evidence>
<evidence type="ECO:0000313" key="11">
    <source>
        <dbReference type="EMBL" id="SEK85101.1"/>
    </source>
</evidence>
<keyword evidence="5" id="KW-0201">Cytochrome c-type biogenesis</keyword>
<dbReference type="OrthoDB" id="9804975at2"/>
<keyword evidence="6 9" id="KW-0408">Iron</keyword>
<evidence type="ECO:0000256" key="8">
    <source>
        <dbReference type="ARBA" id="ARBA00060491"/>
    </source>
</evidence>
<feature type="transmembrane region" description="Helical" evidence="9">
    <location>
        <begin position="104"/>
        <end position="122"/>
    </location>
</feature>
<evidence type="ECO:0000256" key="9">
    <source>
        <dbReference type="RuleBase" id="RU364112"/>
    </source>
</evidence>
<dbReference type="AlphaFoldDB" id="A0A1H7KE03"/>
<dbReference type="STRING" id="1036779.SAMN04515666_102176"/>
<evidence type="ECO:0000259" key="10">
    <source>
        <dbReference type="Pfam" id="PF03918"/>
    </source>
</evidence>
<dbReference type="Gene3D" id="1.10.8.640">
    <property type="entry name" value="Cytochrome C biogenesis protein"/>
    <property type="match status" value="1"/>
</dbReference>
<keyword evidence="2 9" id="KW-0349">Heme</keyword>
<evidence type="ECO:0000256" key="6">
    <source>
        <dbReference type="ARBA" id="ARBA00023004"/>
    </source>
</evidence>
<dbReference type="InterPro" id="IPR038297">
    <property type="entry name" value="CcmH/CycL/NrfF/Ccl2_sf"/>
</dbReference>
<accession>A0A1H7KE03</accession>
<feature type="domain" description="CcmH/CycL/Ccl2/NrfF N-terminal" evidence="10">
    <location>
        <begin position="11"/>
        <end position="148"/>
    </location>
</feature>
<feature type="signal peptide" evidence="9">
    <location>
        <begin position="1"/>
        <end position="20"/>
    </location>
</feature>
<name>A0A1H7KE03_9HYPH</name>
<proteinExistence type="inferred from homology"/>
<dbReference type="Pfam" id="PF03918">
    <property type="entry name" value="CcmH"/>
    <property type="match status" value="1"/>
</dbReference>
<keyword evidence="9" id="KW-0812">Transmembrane</keyword>
<feature type="chain" id="PRO_5011332662" description="Cytochrome c-type biogenesis protein" evidence="9">
    <location>
        <begin position="21"/>
        <end position="153"/>
    </location>
</feature>
<keyword evidence="12" id="KW-1185">Reference proteome</keyword>
<dbReference type="InterPro" id="IPR051263">
    <property type="entry name" value="C-type_cytochrome_biogenesis"/>
</dbReference>
<gene>
    <name evidence="11" type="ORF">SAMN04515666_102176</name>
</gene>
<organism evidence="11 12">
    <name type="scientific">Bosea lupini</name>
    <dbReference type="NCBI Taxonomy" id="1036779"/>
    <lineage>
        <taxon>Bacteria</taxon>
        <taxon>Pseudomonadati</taxon>
        <taxon>Pseudomonadota</taxon>
        <taxon>Alphaproteobacteria</taxon>
        <taxon>Hyphomicrobiales</taxon>
        <taxon>Boseaceae</taxon>
        <taxon>Bosea</taxon>
    </lineage>
</organism>
<dbReference type="Proteomes" id="UP000199664">
    <property type="component" value="Unassembled WGS sequence"/>
</dbReference>
<keyword evidence="4 9" id="KW-0732">Signal</keyword>
<keyword evidence="9" id="KW-0472">Membrane</keyword>
<dbReference type="GO" id="GO:0017004">
    <property type="term" value="P:cytochrome complex assembly"/>
    <property type="evidence" value="ECO:0007669"/>
    <property type="project" value="UniProtKB-KW"/>
</dbReference>
<dbReference type="CDD" id="cd16378">
    <property type="entry name" value="CcmH_N"/>
    <property type="match status" value="1"/>
</dbReference>
<comment type="similarity">
    <text evidence="1 9">Belongs to the CcmH/CycL/Ccl2/NrfF family.</text>
</comment>